<name>A0ABD1X9L5_9LAMI</name>
<feature type="region of interest" description="Disordered" evidence="1">
    <location>
        <begin position="1"/>
        <end position="78"/>
    </location>
</feature>
<reference evidence="3" key="1">
    <citation type="submission" date="2024-07" db="EMBL/GenBank/DDBJ databases">
        <title>Two chromosome-level genome assemblies of Korean endemic species Abeliophyllum distichum and Forsythia ovata (Oleaceae).</title>
        <authorList>
            <person name="Jang H."/>
        </authorList>
    </citation>
    <scope>NUCLEOTIDE SEQUENCE [LARGE SCALE GENOMIC DNA]</scope>
</reference>
<evidence type="ECO:0000313" key="3">
    <source>
        <dbReference type="Proteomes" id="UP001604277"/>
    </source>
</evidence>
<sequence length="124" mass="13742">MREPKKKTEARSTSHTSTVTKAGIDDLIVLEEEGLNRKNKKPGTASSKSPQNMHVGSTETSNIGEVVEPSKPEAESYDNSVHIKKDMEGKPIEIDTAVLSMLPNHMQQDVVSVDSFWNEGWAEY</sequence>
<feature type="compositionally biased region" description="Basic and acidic residues" evidence="1">
    <location>
        <begin position="1"/>
        <end position="12"/>
    </location>
</feature>
<organism evidence="2 3">
    <name type="scientific">Forsythia ovata</name>
    <dbReference type="NCBI Taxonomy" id="205694"/>
    <lineage>
        <taxon>Eukaryota</taxon>
        <taxon>Viridiplantae</taxon>
        <taxon>Streptophyta</taxon>
        <taxon>Embryophyta</taxon>
        <taxon>Tracheophyta</taxon>
        <taxon>Spermatophyta</taxon>
        <taxon>Magnoliopsida</taxon>
        <taxon>eudicotyledons</taxon>
        <taxon>Gunneridae</taxon>
        <taxon>Pentapetalae</taxon>
        <taxon>asterids</taxon>
        <taxon>lamiids</taxon>
        <taxon>Lamiales</taxon>
        <taxon>Oleaceae</taxon>
        <taxon>Forsythieae</taxon>
        <taxon>Forsythia</taxon>
    </lineage>
</organism>
<comment type="caution">
    <text evidence="2">The sequence shown here is derived from an EMBL/GenBank/DDBJ whole genome shotgun (WGS) entry which is preliminary data.</text>
</comment>
<gene>
    <name evidence="2" type="ORF">Fot_03343</name>
</gene>
<accession>A0ABD1X9L5</accession>
<evidence type="ECO:0000256" key="1">
    <source>
        <dbReference type="SAM" id="MobiDB-lite"/>
    </source>
</evidence>
<keyword evidence="3" id="KW-1185">Reference proteome</keyword>
<evidence type="ECO:0000313" key="2">
    <source>
        <dbReference type="EMBL" id="KAL2558604.1"/>
    </source>
</evidence>
<feature type="compositionally biased region" description="Polar residues" evidence="1">
    <location>
        <begin position="44"/>
        <end position="63"/>
    </location>
</feature>
<protein>
    <submittedName>
        <fullName evidence="2">Uncharacterized protein</fullName>
    </submittedName>
</protein>
<dbReference type="AlphaFoldDB" id="A0ABD1X9L5"/>
<dbReference type="EMBL" id="JBFOLJ010000001">
    <property type="protein sequence ID" value="KAL2558604.1"/>
    <property type="molecule type" value="Genomic_DNA"/>
</dbReference>
<proteinExistence type="predicted"/>
<dbReference type="Proteomes" id="UP001604277">
    <property type="component" value="Unassembled WGS sequence"/>
</dbReference>